<dbReference type="InterPro" id="IPR002156">
    <property type="entry name" value="RNaseH_domain"/>
</dbReference>
<dbReference type="GeneID" id="103335770"/>
<dbReference type="Gene3D" id="3.30.420.10">
    <property type="entry name" value="Ribonuclease H-like superfamily/Ribonuclease H"/>
    <property type="match status" value="1"/>
</dbReference>
<dbReference type="PANTHER" id="PTHR47723">
    <property type="entry name" value="OS05G0353850 PROTEIN"/>
    <property type="match status" value="1"/>
</dbReference>
<dbReference type="Proteomes" id="UP000694861">
    <property type="component" value="Linkage group LG6"/>
</dbReference>
<dbReference type="SUPFAM" id="SSF53098">
    <property type="entry name" value="Ribonuclease H-like"/>
    <property type="match status" value="1"/>
</dbReference>
<name>A0ABM0PB68_PRUMU</name>
<reference evidence="3" key="2">
    <citation type="submission" date="2025-08" db="UniProtKB">
        <authorList>
            <consortium name="RefSeq"/>
        </authorList>
    </citation>
    <scope>IDENTIFICATION</scope>
</reference>
<sequence length="173" mass="18957">MEFLDQFKIHNACTKPTRVPRFIRWIKPPPSSLLLSCDGANGQAGCNRRVGGVIRDSTSNFIWGFADQGPTGLDVLATECAAIHMGLLKATELEISDFLVASDSQEVLALLKGDGELWSNLGNIVDDIRRLLVQLCVSDVLFQPRLGNRVAHSLAQFGLLEQHPSFWTGLAPD</sequence>
<dbReference type="Pfam" id="PF13456">
    <property type="entry name" value="RVT_3"/>
    <property type="match status" value="1"/>
</dbReference>
<gene>
    <name evidence="3" type="primary">LOC103335770</name>
</gene>
<feature type="domain" description="RNase H type-1" evidence="1">
    <location>
        <begin position="48"/>
        <end position="157"/>
    </location>
</feature>
<accession>A0ABM0PB68</accession>
<keyword evidence="2" id="KW-1185">Reference proteome</keyword>
<dbReference type="PANTHER" id="PTHR47723:SF19">
    <property type="entry name" value="POLYNUCLEOTIDYL TRANSFERASE, RIBONUCLEASE H-LIKE SUPERFAMILY PROTEIN"/>
    <property type="match status" value="1"/>
</dbReference>
<dbReference type="InterPro" id="IPR036397">
    <property type="entry name" value="RNaseH_sf"/>
</dbReference>
<dbReference type="InterPro" id="IPR053151">
    <property type="entry name" value="RNase_H-like"/>
</dbReference>
<dbReference type="InterPro" id="IPR012337">
    <property type="entry name" value="RNaseH-like_sf"/>
</dbReference>
<protein>
    <submittedName>
        <fullName evidence="3">Uncharacterized protein LOC103335770</fullName>
    </submittedName>
</protein>
<organism evidence="2 3">
    <name type="scientific">Prunus mume</name>
    <name type="common">Japanese apricot</name>
    <name type="synonym">Armeniaca mume</name>
    <dbReference type="NCBI Taxonomy" id="102107"/>
    <lineage>
        <taxon>Eukaryota</taxon>
        <taxon>Viridiplantae</taxon>
        <taxon>Streptophyta</taxon>
        <taxon>Embryophyta</taxon>
        <taxon>Tracheophyta</taxon>
        <taxon>Spermatophyta</taxon>
        <taxon>Magnoliopsida</taxon>
        <taxon>eudicotyledons</taxon>
        <taxon>Gunneridae</taxon>
        <taxon>Pentapetalae</taxon>
        <taxon>rosids</taxon>
        <taxon>fabids</taxon>
        <taxon>Rosales</taxon>
        <taxon>Rosaceae</taxon>
        <taxon>Amygdaloideae</taxon>
        <taxon>Amygdaleae</taxon>
        <taxon>Prunus</taxon>
    </lineage>
</organism>
<reference evidence="2" key="1">
    <citation type="journal article" date="2012" name="Nat. Commun.">
        <title>The genome of Prunus mume.</title>
        <authorList>
            <person name="Zhang Q."/>
            <person name="Chen W."/>
            <person name="Sun L."/>
            <person name="Zhao F."/>
            <person name="Huang B."/>
            <person name="Yang W."/>
            <person name="Tao Y."/>
            <person name="Wang J."/>
            <person name="Yuan Z."/>
            <person name="Fan G."/>
            <person name="Xing Z."/>
            <person name="Han C."/>
            <person name="Pan H."/>
            <person name="Zhong X."/>
            <person name="Shi W."/>
            <person name="Liang X."/>
            <person name="Du D."/>
            <person name="Sun F."/>
            <person name="Xu Z."/>
            <person name="Hao R."/>
            <person name="Lv T."/>
            <person name="Lv Y."/>
            <person name="Zheng Z."/>
            <person name="Sun M."/>
            <person name="Luo L."/>
            <person name="Cai M."/>
            <person name="Gao Y."/>
            <person name="Wang J."/>
            <person name="Yin Y."/>
            <person name="Xu X."/>
            <person name="Cheng T."/>
            <person name="Wang J."/>
        </authorList>
    </citation>
    <scope>NUCLEOTIDE SEQUENCE [LARGE SCALE GENOMIC DNA]</scope>
</reference>
<dbReference type="RefSeq" id="XP_008237019.1">
    <property type="nucleotide sequence ID" value="XM_008238797.1"/>
</dbReference>
<evidence type="ECO:0000313" key="3">
    <source>
        <dbReference type="RefSeq" id="XP_008237019.1"/>
    </source>
</evidence>
<evidence type="ECO:0000259" key="1">
    <source>
        <dbReference type="Pfam" id="PF13456"/>
    </source>
</evidence>
<proteinExistence type="predicted"/>
<evidence type="ECO:0000313" key="2">
    <source>
        <dbReference type="Proteomes" id="UP000694861"/>
    </source>
</evidence>
<dbReference type="CDD" id="cd06222">
    <property type="entry name" value="RNase_H_like"/>
    <property type="match status" value="1"/>
</dbReference>
<dbReference type="InterPro" id="IPR044730">
    <property type="entry name" value="RNase_H-like_dom_plant"/>
</dbReference>